<protein>
    <submittedName>
        <fullName evidence="2">F-box domain-containing protein</fullName>
    </submittedName>
</protein>
<evidence type="ECO:0000313" key="4">
    <source>
        <dbReference type="Proteomes" id="UP001331761"/>
    </source>
</evidence>
<evidence type="ECO:0000313" key="3">
    <source>
        <dbReference type="EMBL" id="KAK5974777.1"/>
    </source>
</evidence>
<evidence type="ECO:0000313" key="2">
    <source>
        <dbReference type="EMBL" id="KAK5969981.1"/>
    </source>
</evidence>
<feature type="domain" description="F-box" evidence="1">
    <location>
        <begin position="39"/>
        <end position="79"/>
    </location>
</feature>
<dbReference type="SMART" id="SM00256">
    <property type="entry name" value="FBOX"/>
    <property type="match status" value="1"/>
</dbReference>
<accession>A0AAN8EXG3</accession>
<dbReference type="InterPro" id="IPR001810">
    <property type="entry name" value="F-box_dom"/>
</dbReference>
<comment type="caution">
    <text evidence="2">The sequence shown here is derived from an EMBL/GenBank/DDBJ whole genome shotgun (WGS) entry which is preliminary data.</text>
</comment>
<dbReference type="Proteomes" id="UP001331761">
    <property type="component" value="Unassembled WGS sequence"/>
</dbReference>
<reference evidence="2 4" key="1">
    <citation type="submission" date="2019-10" db="EMBL/GenBank/DDBJ databases">
        <title>Assembly and Annotation for the nematode Trichostrongylus colubriformis.</title>
        <authorList>
            <person name="Martin J."/>
        </authorList>
    </citation>
    <scope>NUCLEOTIDE SEQUENCE [LARGE SCALE GENOMIC DNA]</scope>
    <source>
        <strain evidence="2">G859</strain>
        <tissue evidence="2">Whole worm</tissue>
    </source>
</reference>
<gene>
    <name evidence="2" type="ORF">GCK32_010792</name>
    <name evidence="3" type="ORF">GCK32_016588</name>
</gene>
<keyword evidence="4" id="KW-1185">Reference proteome</keyword>
<organism evidence="2 4">
    <name type="scientific">Trichostrongylus colubriformis</name>
    <name type="common">Black scour worm</name>
    <dbReference type="NCBI Taxonomy" id="6319"/>
    <lineage>
        <taxon>Eukaryota</taxon>
        <taxon>Metazoa</taxon>
        <taxon>Ecdysozoa</taxon>
        <taxon>Nematoda</taxon>
        <taxon>Chromadorea</taxon>
        <taxon>Rhabditida</taxon>
        <taxon>Rhabditina</taxon>
        <taxon>Rhabditomorpha</taxon>
        <taxon>Strongyloidea</taxon>
        <taxon>Trichostrongylidae</taxon>
        <taxon>Trichostrongylus</taxon>
    </lineage>
</organism>
<dbReference type="EMBL" id="WIXE01019486">
    <property type="protein sequence ID" value="KAK5969981.1"/>
    <property type="molecule type" value="Genomic_DNA"/>
</dbReference>
<sequence>MLSTKLRKLFAKLNAEKDMKIRSISKKKLQEKQASAFEFPDNVWNLIFDYSSPFDVVKWRRVNKQMKRVVDNRVKRILYLDVLRMDITQILPRGVSSDGDFFRHSTCNLISHHEHRSILFAAHSQWTAKDAVKLRAAVQFFGKFAHTVTLDSSIAELSVAGQCTTDLGSWFAFQAAAGGTDPIPAMDGIQMPGWLRSEAKFNQTSYRCQSATDLPEWNPKTHRIPLGPLFPMAKEITFRCTVPQLRRMRRLGVYHIPATLIFASEQLQVFRLSIIGGRNKAPSSLKLRPFLEWLDADHLGNKLCVQFT</sequence>
<evidence type="ECO:0000259" key="1">
    <source>
        <dbReference type="SMART" id="SM00256"/>
    </source>
</evidence>
<dbReference type="AlphaFoldDB" id="A0AAN8EXG3"/>
<name>A0AAN8EXG3_TRICO</name>
<dbReference type="EMBL" id="WIXE01013813">
    <property type="protein sequence ID" value="KAK5974777.1"/>
    <property type="molecule type" value="Genomic_DNA"/>
</dbReference>
<proteinExistence type="predicted"/>